<name>A0A5C7AHM6_9BACT</name>
<proteinExistence type="predicted"/>
<dbReference type="OrthoDB" id="9796786at2"/>
<dbReference type="Proteomes" id="UP000321935">
    <property type="component" value="Unassembled WGS sequence"/>
</dbReference>
<comment type="caution">
    <text evidence="1">The sequence shown here is derived from an EMBL/GenBank/DDBJ whole genome shotgun (WGS) entry which is preliminary data.</text>
</comment>
<dbReference type="AlphaFoldDB" id="A0A5C7AHM6"/>
<evidence type="ECO:0000313" key="2">
    <source>
        <dbReference type="Proteomes" id="UP000321935"/>
    </source>
</evidence>
<protein>
    <submittedName>
        <fullName evidence="1">ImmA/IrrE family metallo-endopeptidase</fullName>
    </submittedName>
</protein>
<organism evidence="1 2">
    <name type="scientific">Algoriphagus aquimarinus</name>
    <dbReference type="NCBI Taxonomy" id="237018"/>
    <lineage>
        <taxon>Bacteria</taxon>
        <taxon>Pseudomonadati</taxon>
        <taxon>Bacteroidota</taxon>
        <taxon>Cytophagia</taxon>
        <taxon>Cytophagales</taxon>
        <taxon>Cyclobacteriaceae</taxon>
        <taxon>Algoriphagus</taxon>
    </lineage>
</organism>
<gene>
    <name evidence="1" type="ORF">ESV85_18530</name>
</gene>
<accession>A0A5C7AHM6</accession>
<evidence type="ECO:0000313" key="1">
    <source>
        <dbReference type="EMBL" id="TXE04738.1"/>
    </source>
</evidence>
<sequence length="407" mass="47357">MKDDFNAEDILNKLFQPVPIKVEESLEEIFMERIDSLKVKKTTALKMMGMTVRTLDGILSGEQKKLDYIQLIRLSNFLGIPVERVAKLYIDKLRQVHENEINEEKTGDLISFINENFNLAELRKVGLIDSLTDYSQIVKSICKYFGLKKIEDYKEPEMNIAFSAGKQAKSTYGLKNWVFLCEQICIELRNPYEYNRDKLVEYFPNIRWYSTDVSNGLVTVISQLFQLGITVVFTPSFPSMHIRGATFQVNNKPCIAITDYKGFYPTLWFALIHELYHVLFDWDEILLSDYHLSLERDEKIPTISKNEIDADDFAREYLFSKSKTRYISTFIDNDNAVKSFSLENHIDPSFAYVFSAFDNGKTNKYSWGRARNKNPNINPILHKLQNKFDTGCSFDSHIKGLRTKIYN</sequence>
<dbReference type="EMBL" id="VORW01000020">
    <property type="protein sequence ID" value="TXE04738.1"/>
    <property type="molecule type" value="Genomic_DNA"/>
</dbReference>
<dbReference type="RefSeq" id="WP_146920254.1">
    <property type="nucleotide sequence ID" value="NZ_VORW01000020.1"/>
</dbReference>
<reference evidence="1 2" key="1">
    <citation type="submission" date="2019-08" db="EMBL/GenBank/DDBJ databases">
        <title>Genomes sequence of Algoriphagus aquimarinus ACAM450.</title>
        <authorList>
            <person name="Bowman J.P."/>
        </authorList>
    </citation>
    <scope>NUCLEOTIDE SEQUENCE [LARGE SCALE GENOMIC DNA]</scope>
    <source>
        <strain evidence="1 2">ACAM 450</strain>
    </source>
</reference>